<dbReference type="Proteomes" id="UP000032232">
    <property type="component" value="Unassembled WGS sequence"/>
</dbReference>
<dbReference type="STRING" id="935700.jaqu_01990"/>
<sequence length="180" mass="18801">MRLAAEAEKDAANDRAKARREEARAEADAVKIQAEAKKADMLAEAEGREKIVAAENSLSAEIIRMKLQLARLEAMPGIVEQMVKPAEKIDSIRIHQVGGLAGGAGAGAANSDGKPVVNQALDSIMGMAVQMPALTKLGEELGLSMEKGLGGLDLDGAPAKPDPADEPVDPETAKRIEAAE</sequence>
<organism evidence="3 4">
    <name type="scientific">Jannaschia aquimarina</name>
    <dbReference type="NCBI Taxonomy" id="935700"/>
    <lineage>
        <taxon>Bacteria</taxon>
        <taxon>Pseudomonadati</taxon>
        <taxon>Pseudomonadota</taxon>
        <taxon>Alphaproteobacteria</taxon>
        <taxon>Rhodobacterales</taxon>
        <taxon>Roseobacteraceae</taxon>
        <taxon>Jannaschia</taxon>
    </lineage>
</organism>
<feature type="region of interest" description="Disordered" evidence="1">
    <location>
        <begin position="1"/>
        <end position="26"/>
    </location>
</feature>
<keyword evidence="4" id="KW-1185">Reference proteome</keyword>
<accession>A0A0D1EKF8</accession>
<evidence type="ECO:0000256" key="1">
    <source>
        <dbReference type="SAM" id="MobiDB-lite"/>
    </source>
</evidence>
<reference evidence="3 4" key="1">
    <citation type="submission" date="2015-02" db="EMBL/GenBank/DDBJ databases">
        <title>Genome Sequence of Jannaschia aquimarina DSM28248, a member of the Roseobacter clade.</title>
        <authorList>
            <person name="Voget S."/>
            <person name="Daniel R."/>
        </authorList>
    </citation>
    <scope>NUCLEOTIDE SEQUENCE [LARGE SCALE GENOMIC DNA]</scope>
    <source>
        <strain evidence="3 4">GSW-M26</strain>
    </source>
</reference>
<dbReference type="PATRIC" id="fig|935700.4.peg.219"/>
<dbReference type="EMBL" id="JYFE01000005">
    <property type="protein sequence ID" value="KIT18074.1"/>
    <property type="molecule type" value="Genomic_DNA"/>
</dbReference>
<protein>
    <submittedName>
        <fullName evidence="3">YqiK_1 protein</fullName>
    </submittedName>
</protein>
<gene>
    <name evidence="3" type="primary">yqiK_1</name>
    <name evidence="3" type="ORF">jaqu_01990</name>
</gene>
<evidence type="ECO:0000313" key="3">
    <source>
        <dbReference type="EMBL" id="KIT18074.1"/>
    </source>
</evidence>
<evidence type="ECO:0000313" key="4">
    <source>
        <dbReference type="Proteomes" id="UP000032232"/>
    </source>
</evidence>
<dbReference type="AlphaFoldDB" id="A0A0D1EKF8"/>
<feature type="domain" description="Flotillin C-terminal" evidence="2">
    <location>
        <begin position="22"/>
        <end position="143"/>
    </location>
</feature>
<dbReference type="Pfam" id="PF15975">
    <property type="entry name" value="Flot"/>
    <property type="match status" value="1"/>
</dbReference>
<evidence type="ECO:0000259" key="2">
    <source>
        <dbReference type="Pfam" id="PF15975"/>
    </source>
</evidence>
<feature type="region of interest" description="Disordered" evidence="1">
    <location>
        <begin position="148"/>
        <end position="180"/>
    </location>
</feature>
<feature type="compositionally biased region" description="Basic and acidic residues" evidence="1">
    <location>
        <begin position="171"/>
        <end position="180"/>
    </location>
</feature>
<comment type="caution">
    <text evidence="3">The sequence shown here is derived from an EMBL/GenBank/DDBJ whole genome shotgun (WGS) entry which is preliminary data.</text>
</comment>
<name>A0A0D1EKF8_9RHOB</name>
<proteinExistence type="predicted"/>
<dbReference type="InterPro" id="IPR031905">
    <property type="entry name" value="Flotillin_C"/>
</dbReference>